<name>A0ABR0RNH0_9EURO</name>
<dbReference type="RefSeq" id="XP_064729724.1">
    <property type="nucleotide sequence ID" value="XM_064874002.1"/>
</dbReference>
<evidence type="ECO:0000313" key="2">
    <source>
        <dbReference type="EMBL" id="KAK5941634.1"/>
    </source>
</evidence>
<reference evidence="2 3" key="1">
    <citation type="journal article" date="2023" name="Res Sq">
        <title>Genomic and morphological characterization of Knufia obscura isolated from the Mars 2020 spacecraft assembly facility.</title>
        <authorList>
            <person name="Chander A.M."/>
            <person name="Teixeira M.M."/>
            <person name="Singh N.K."/>
            <person name="Williams M.P."/>
            <person name="Parker C.W."/>
            <person name="Leo P."/>
            <person name="Stajich J.E."/>
            <person name="Torok T."/>
            <person name="Tighe S."/>
            <person name="Mason C.E."/>
            <person name="Venkateswaran K."/>
        </authorList>
    </citation>
    <scope>NUCLEOTIDE SEQUENCE [LARGE SCALE GENOMIC DNA]</scope>
    <source>
        <strain evidence="2 3">CCFEE 5817</strain>
    </source>
</reference>
<dbReference type="InterPro" id="IPR052895">
    <property type="entry name" value="HetReg/Transcr_Mod"/>
</dbReference>
<evidence type="ECO:0000259" key="1">
    <source>
        <dbReference type="Pfam" id="PF06985"/>
    </source>
</evidence>
<dbReference type="InterPro" id="IPR010730">
    <property type="entry name" value="HET"/>
</dbReference>
<proteinExistence type="predicted"/>
<protein>
    <recommendedName>
        <fullName evidence="1">Heterokaryon incompatibility domain-containing protein</fullName>
    </recommendedName>
</protein>
<gene>
    <name evidence="2" type="ORF">PMZ80_005583</name>
</gene>
<dbReference type="EMBL" id="JAVHJV010000006">
    <property type="protein sequence ID" value="KAK5941634.1"/>
    <property type="molecule type" value="Genomic_DNA"/>
</dbReference>
<dbReference type="Pfam" id="PF06985">
    <property type="entry name" value="HET"/>
    <property type="match status" value="1"/>
</dbReference>
<sequence length="648" mass="74677">MTAEHVYVDLVPDYCRVFELLPGKFTDDIHIILRTQKLKEGETQTYFTKLYHGHETGKANTSSYINVTRNLNEALRYIRRPDTHRLLWVDAICINQRNIAERGEQVQQMRLIYRKAEHVIIWLGPAADDSDWAMETLEYWSELAEYDERSGKVTVKKQYASEHAWIAQARHYLPHDSLEFESCRALIERTWFERLWIRQEIYLSSHKATAVCGTWSLPWNDFKVGLMVYVRREIDYSTPNQERVLQRRQLVFRLLTGPLLPFHSLLHMTSESICGDPRDKIFAILGILDNEEAWLANEMKPDYAISVVELYKRVVKASIQLEERLTILKYCHVAANEAWQPTGAPNWAGPRDQCAVFDLQYADLTMLAQLPKISGDLLAVKGLQAATVADVEPIQLSQSTDFDGQVMELKRLYARFSGDLSVDNSNWFESISHAVSQSKFTEHEILPFSRNRLASVAVLEETLRSIVNSRQGTSTGFSEENGSLKPEFFMFNAHIRETCLGRCFARTDSGHLMLVPDQTRSNDVLAILFGLSLVIVLRPKADHKHRVVGVCFAHGLNWGEALAGPFPPQWRTMKRYRTDGWFDMGFRNLKTEEVTTLDPRIDWEELRVEESDSRRDAVLSEHGQGPYRRPDEAYLQSRGVNVETFQLV</sequence>
<dbReference type="GeneID" id="89999032"/>
<dbReference type="PANTHER" id="PTHR24148:SF64">
    <property type="entry name" value="HETEROKARYON INCOMPATIBILITY DOMAIN-CONTAINING PROTEIN"/>
    <property type="match status" value="1"/>
</dbReference>
<comment type="caution">
    <text evidence="2">The sequence shown here is derived from an EMBL/GenBank/DDBJ whole genome shotgun (WGS) entry which is preliminary data.</text>
</comment>
<dbReference type="Proteomes" id="UP001334248">
    <property type="component" value="Unassembled WGS sequence"/>
</dbReference>
<accession>A0ABR0RNH0</accession>
<organism evidence="2 3">
    <name type="scientific">Knufia obscura</name>
    <dbReference type="NCBI Taxonomy" id="1635080"/>
    <lineage>
        <taxon>Eukaryota</taxon>
        <taxon>Fungi</taxon>
        <taxon>Dikarya</taxon>
        <taxon>Ascomycota</taxon>
        <taxon>Pezizomycotina</taxon>
        <taxon>Eurotiomycetes</taxon>
        <taxon>Chaetothyriomycetidae</taxon>
        <taxon>Chaetothyriales</taxon>
        <taxon>Trichomeriaceae</taxon>
        <taxon>Knufia</taxon>
    </lineage>
</organism>
<keyword evidence="3" id="KW-1185">Reference proteome</keyword>
<feature type="domain" description="Heterokaryon incompatibility" evidence="1">
    <location>
        <begin position="62"/>
        <end position="200"/>
    </location>
</feature>
<evidence type="ECO:0000313" key="3">
    <source>
        <dbReference type="Proteomes" id="UP001334248"/>
    </source>
</evidence>
<dbReference type="PANTHER" id="PTHR24148">
    <property type="entry name" value="ANKYRIN REPEAT DOMAIN-CONTAINING PROTEIN 39 HOMOLOG-RELATED"/>
    <property type="match status" value="1"/>
</dbReference>